<protein>
    <recommendedName>
        <fullName evidence="8">Cytochrome P450</fullName>
    </recommendedName>
</protein>
<keyword evidence="4" id="KW-0560">Oxidoreductase</keyword>
<dbReference type="SUPFAM" id="SSF48264">
    <property type="entry name" value="Cytochrome P450"/>
    <property type="match status" value="1"/>
</dbReference>
<evidence type="ECO:0000256" key="3">
    <source>
        <dbReference type="ARBA" id="ARBA00022723"/>
    </source>
</evidence>
<evidence type="ECO:0000256" key="5">
    <source>
        <dbReference type="ARBA" id="ARBA00023004"/>
    </source>
</evidence>
<dbReference type="InterPro" id="IPR036396">
    <property type="entry name" value="Cyt_P450_sf"/>
</dbReference>
<dbReference type="GO" id="GO:0008395">
    <property type="term" value="F:steroid hydroxylase activity"/>
    <property type="evidence" value="ECO:0007669"/>
    <property type="project" value="TreeGrafter"/>
</dbReference>
<dbReference type="Proteomes" id="UP000828390">
    <property type="component" value="Unassembled WGS sequence"/>
</dbReference>
<keyword evidence="7" id="KW-1185">Reference proteome</keyword>
<dbReference type="PANTHER" id="PTHR24302">
    <property type="entry name" value="CYTOCHROME P450 FAMILY 3"/>
    <property type="match status" value="1"/>
</dbReference>
<dbReference type="AlphaFoldDB" id="A0A9D4FXX0"/>
<keyword evidence="3" id="KW-0479">Metal-binding</keyword>
<comment type="similarity">
    <text evidence="1">Belongs to the cytochrome P450 family.</text>
</comment>
<dbReference type="EMBL" id="JAIWYP010000006">
    <property type="protein sequence ID" value="KAH3807040.1"/>
    <property type="molecule type" value="Genomic_DNA"/>
</dbReference>
<accession>A0A9D4FXX0</accession>
<dbReference type="InterPro" id="IPR002401">
    <property type="entry name" value="Cyt_P450_E_grp-I"/>
</dbReference>
<evidence type="ECO:0000256" key="4">
    <source>
        <dbReference type="ARBA" id="ARBA00023002"/>
    </source>
</evidence>
<dbReference type="PANTHER" id="PTHR24302:SF15">
    <property type="entry name" value="FATTY-ACID PEROXYGENASE"/>
    <property type="match status" value="1"/>
</dbReference>
<dbReference type="InterPro" id="IPR001128">
    <property type="entry name" value="Cyt_P450"/>
</dbReference>
<dbReference type="Gene3D" id="1.10.630.10">
    <property type="entry name" value="Cytochrome P450"/>
    <property type="match status" value="1"/>
</dbReference>
<dbReference type="GO" id="GO:0016705">
    <property type="term" value="F:oxidoreductase activity, acting on paired donors, with incorporation or reduction of molecular oxygen"/>
    <property type="evidence" value="ECO:0007669"/>
    <property type="project" value="InterPro"/>
</dbReference>
<sequence>MDSKSNKNLTLDEIQSQSFIVFIAGYETTSSLLNYAAYMLASHPDVQDRLIAETDKAVPQVMIEGTCDILSFGQKI</sequence>
<name>A0A9D4FXX0_DREPO</name>
<dbReference type="InterPro" id="IPR050705">
    <property type="entry name" value="Cytochrome_P450_3A"/>
</dbReference>
<dbReference type="Pfam" id="PF00067">
    <property type="entry name" value="p450"/>
    <property type="match status" value="1"/>
</dbReference>
<dbReference type="PRINTS" id="PR00463">
    <property type="entry name" value="EP450I"/>
</dbReference>
<keyword evidence="2" id="KW-0349">Heme</keyword>
<evidence type="ECO:0000313" key="6">
    <source>
        <dbReference type="EMBL" id="KAH3807040.1"/>
    </source>
</evidence>
<evidence type="ECO:0000256" key="2">
    <source>
        <dbReference type="ARBA" id="ARBA00022617"/>
    </source>
</evidence>
<proteinExistence type="inferred from homology"/>
<organism evidence="6 7">
    <name type="scientific">Dreissena polymorpha</name>
    <name type="common">Zebra mussel</name>
    <name type="synonym">Mytilus polymorpha</name>
    <dbReference type="NCBI Taxonomy" id="45954"/>
    <lineage>
        <taxon>Eukaryota</taxon>
        <taxon>Metazoa</taxon>
        <taxon>Spiralia</taxon>
        <taxon>Lophotrochozoa</taxon>
        <taxon>Mollusca</taxon>
        <taxon>Bivalvia</taxon>
        <taxon>Autobranchia</taxon>
        <taxon>Heteroconchia</taxon>
        <taxon>Euheterodonta</taxon>
        <taxon>Imparidentia</taxon>
        <taxon>Neoheterodontei</taxon>
        <taxon>Myida</taxon>
        <taxon>Dreissenoidea</taxon>
        <taxon>Dreissenidae</taxon>
        <taxon>Dreissena</taxon>
    </lineage>
</organism>
<evidence type="ECO:0000256" key="1">
    <source>
        <dbReference type="ARBA" id="ARBA00010617"/>
    </source>
</evidence>
<evidence type="ECO:0000313" key="7">
    <source>
        <dbReference type="Proteomes" id="UP000828390"/>
    </source>
</evidence>
<evidence type="ECO:0008006" key="8">
    <source>
        <dbReference type="Google" id="ProtNLM"/>
    </source>
</evidence>
<dbReference type="GO" id="GO:0005506">
    <property type="term" value="F:iron ion binding"/>
    <property type="evidence" value="ECO:0007669"/>
    <property type="project" value="InterPro"/>
</dbReference>
<comment type="caution">
    <text evidence="6">The sequence shown here is derived from an EMBL/GenBank/DDBJ whole genome shotgun (WGS) entry which is preliminary data.</text>
</comment>
<dbReference type="GO" id="GO:0020037">
    <property type="term" value="F:heme binding"/>
    <property type="evidence" value="ECO:0007669"/>
    <property type="project" value="InterPro"/>
</dbReference>
<keyword evidence="5" id="KW-0408">Iron</keyword>
<reference evidence="6" key="1">
    <citation type="journal article" date="2019" name="bioRxiv">
        <title>The Genome of the Zebra Mussel, Dreissena polymorpha: A Resource for Invasive Species Research.</title>
        <authorList>
            <person name="McCartney M.A."/>
            <person name="Auch B."/>
            <person name="Kono T."/>
            <person name="Mallez S."/>
            <person name="Zhang Y."/>
            <person name="Obille A."/>
            <person name="Becker A."/>
            <person name="Abrahante J.E."/>
            <person name="Garbe J."/>
            <person name="Badalamenti J.P."/>
            <person name="Herman A."/>
            <person name="Mangelson H."/>
            <person name="Liachko I."/>
            <person name="Sullivan S."/>
            <person name="Sone E.D."/>
            <person name="Koren S."/>
            <person name="Silverstein K.A.T."/>
            <person name="Beckman K.B."/>
            <person name="Gohl D.M."/>
        </authorList>
    </citation>
    <scope>NUCLEOTIDE SEQUENCE</scope>
    <source>
        <strain evidence="6">Duluth1</strain>
        <tissue evidence="6">Whole animal</tissue>
    </source>
</reference>
<gene>
    <name evidence="6" type="ORF">DPMN_135373</name>
</gene>
<reference evidence="6" key="2">
    <citation type="submission" date="2020-11" db="EMBL/GenBank/DDBJ databases">
        <authorList>
            <person name="McCartney M.A."/>
            <person name="Auch B."/>
            <person name="Kono T."/>
            <person name="Mallez S."/>
            <person name="Becker A."/>
            <person name="Gohl D.M."/>
            <person name="Silverstein K.A.T."/>
            <person name="Koren S."/>
            <person name="Bechman K.B."/>
            <person name="Herman A."/>
            <person name="Abrahante J.E."/>
            <person name="Garbe J."/>
        </authorList>
    </citation>
    <scope>NUCLEOTIDE SEQUENCE</scope>
    <source>
        <strain evidence="6">Duluth1</strain>
        <tissue evidence="6">Whole animal</tissue>
    </source>
</reference>